<accession>A0A3G3JSH8</accession>
<dbReference type="EMBL" id="CP033433">
    <property type="protein sequence ID" value="AYQ71142.1"/>
    <property type="molecule type" value="Genomic_DNA"/>
</dbReference>
<dbReference type="Proteomes" id="UP000269097">
    <property type="component" value="Chromosome"/>
</dbReference>
<reference evidence="1 2" key="1">
    <citation type="submission" date="2018-10" db="EMBL/GenBank/DDBJ databases">
        <title>Genome Sequence of Cohnella sp.</title>
        <authorList>
            <person name="Srinivasan S."/>
            <person name="Kim M.K."/>
        </authorList>
    </citation>
    <scope>NUCLEOTIDE SEQUENCE [LARGE SCALE GENOMIC DNA]</scope>
    <source>
        <strain evidence="1 2">18JY8-7</strain>
    </source>
</reference>
<keyword evidence="2" id="KW-1185">Reference proteome</keyword>
<dbReference type="KEGG" id="coh:EAV92_00060"/>
<organism evidence="1 2">
    <name type="scientific">Cohnella candidum</name>
    <dbReference type="NCBI Taxonomy" id="2674991"/>
    <lineage>
        <taxon>Bacteria</taxon>
        <taxon>Bacillati</taxon>
        <taxon>Bacillota</taxon>
        <taxon>Bacilli</taxon>
        <taxon>Bacillales</taxon>
        <taxon>Paenibacillaceae</taxon>
        <taxon>Cohnella</taxon>
    </lineage>
</organism>
<evidence type="ECO:0008006" key="3">
    <source>
        <dbReference type="Google" id="ProtNLM"/>
    </source>
</evidence>
<dbReference type="RefSeq" id="WP_123039206.1">
    <property type="nucleotide sequence ID" value="NZ_CP033433.1"/>
</dbReference>
<gene>
    <name evidence="1" type="ORF">EAV92_00060</name>
</gene>
<protein>
    <recommendedName>
        <fullName evidence="3">NERD domain-containing protein</fullName>
    </recommendedName>
</protein>
<sequence length="262" mass="30676">MLAEIHRKISRSGSNLSDRLEDKLTGDFFGAIRYMPFEVAFQHVMRQVRFHNDDHQLEWNAVIDKVAGYEAVLDFWPSHSEGEIDLLLRHSDAYVGIEVKYFSSLSSVDEEDEESIRPEESKNQLVRYARMLKEIGKDRPKFLVFLAPYNILFPVEHAMQTSSVLLEDVPFGYLGWQDVLSALEQIDLQPMPYWQAMIINDLKALLVRKGFVHYKGLPESLLHTELTDEAYQYCKQDIERRGYLWPAHDTIEQEDSYVYHQQ</sequence>
<proteinExistence type="predicted"/>
<name>A0A3G3JSH8_9BACL</name>
<evidence type="ECO:0000313" key="1">
    <source>
        <dbReference type="EMBL" id="AYQ71142.1"/>
    </source>
</evidence>
<evidence type="ECO:0000313" key="2">
    <source>
        <dbReference type="Proteomes" id="UP000269097"/>
    </source>
</evidence>
<dbReference type="AlphaFoldDB" id="A0A3G3JSH8"/>